<dbReference type="RefSeq" id="WP_380902114.1">
    <property type="nucleotide sequence ID" value="NZ_JBHUFU010000011.1"/>
</dbReference>
<keyword evidence="3 7" id="KW-0812">Transmembrane</keyword>
<feature type="region of interest" description="Disordered" evidence="6">
    <location>
        <begin position="1"/>
        <end position="389"/>
    </location>
</feature>
<dbReference type="InterPro" id="IPR018929">
    <property type="entry name" value="DUF2510"/>
</dbReference>
<feature type="transmembrane region" description="Helical" evidence="7">
    <location>
        <begin position="461"/>
        <end position="481"/>
    </location>
</feature>
<sequence length="566" mass="57612">MSAPPSASANGSPEPGYYPDPSIPGYIRYWNGAAWVPGTSRPEPREGEPTPPAPPGVQVRQSSPPSSPLPSSPSPSPAPSAQRTPRESPAEETGPVFLDEEVPEGAGDAPAPSGGTLPELRGRGEVDVRPGDRVTAWDDPSRLHGVRPEPASAWQADPSRQSGPGGEREDRVSWGAPGAAPELGAGPAPRALGAGPDPHGPRGDADGGAGAPVRGDGTVRMRPVRPGGTAPAAGGRPGGSGDTVGLRRPDAGAPALPAQGAPAGGPPAAHAPVPAAPNPAASVPSAPAPGAPVPNPAAPNPAAPNPAASAPSVPAPGAPVPNPAAQPSWTRQVHELARRAPNTPGPNVPSPHAPVPAAHAPAVPPQQDGRPGQPGGPDRPAPWRPPVDDPFLRAAQQQARPAGLGRRLGARLVDGLVTAAVTGAVAFPFVGPSVDHFREQVEEVEQAGVTRQVWLVDGTTGGYLAIVLGAFLLFGLLYEVLPTARWGRTLGKRLFGVTVLGIEEQDTPSFGAALRRWLVYGVLSLVGIGVVNALWCLFDKPWRQCWHDKAARTFVARGSGEASLTG</sequence>
<keyword evidence="11" id="KW-1185">Reference proteome</keyword>
<feature type="compositionally biased region" description="Low complexity" evidence="6">
    <location>
        <begin position="224"/>
        <end position="234"/>
    </location>
</feature>
<feature type="compositionally biased region" description="Low complexity" evidence="6">
    <location>
        <begin position="355"/>
        <end position="371"/>
    </location>
</feature>
<evidence type="ECO:0000259" key="9">
    <source>
        <dbReference type="Pfam" id="PF10708"/>
    </source>
</evidence>
<feature type="domain" description="RDD" evidence="8">
    <location>
        <begin position="402"/>
        <end position="551"/>
    </location>
</feature>
<dbReference type="Pfam" id="PF06271">
    <property type="entry name" value="RDD"/>
    <property type="match status" value="1"/>
</dbReference>
<organism evidence="10 11">
    <name type="scientific">Streptomyces desertarenae</name>
    <dbReference type="NCBI Taxonomy" id="2666184"/>
    <lineage>
        <taxon>Bacteria</taxon>
        <taxon>Bacillati</taxon>
        <taxon>Actinomycetota</taxon>
        <taxon>Actinomycetes</taxon>
        <taxon>Kitasatosporales</taxon>
        <taxon>Streptomycetaceae</taxon>
        <taxon>Streptomyces</taxon>
    </lineage>
</organism>
<feature type="transmembrane region" description="Helical" evidence="7">
    <location>
        <begin position="517"/>
        <end position="538"/>
    </location>
</feature>
<keyword evidence="2" id="KW-1003">Cell membrane</keyword>
<protein>
    <submittedName>
        <fullName evidence="10">RDD family protein</fullName>
    </submittedName>
</protein>
<evidence type="ECO:0000256" key="7">
    <source>
        <dbReference type="SAM" id="Phobius"/>
    </source>
</evidence>
<feature type="compositionally biased region" description="Low complexity" evidence="6">
    <location>
        <begin position="1"/>
        <end position="15"/>
    </location>
</feature>
<comment type="caution">
    <text evidence="10">The sequence shown here is derived from an EMBL/GenBank/DDBJ whole genome shotgun (WGS) entry which is preliminary data.</text>
</comment>
<feature type="compositionally biased region" description="Pro residues" evidence="6">
    <location>
        <begin position="343"/>
        <end position="354"/>
    </location>
</feature>
<comment type="subcellular location">
    <subcellularLocation>
        <location evidence="1">Cell membrane</location>
        <topology evidence="1">Multi-pass membrane protein</topology>
    </subcellularLocation>
</comment>
<dbReference type="PANTHER" id="PTHR36115">
    <property type="entry name" value="PROLINE-RICH ANTIGEN HOMOLOG-RELATED"/>
    <property type="match status" value="1"/>
</dbReference>
<evidence type="ECO:0000256" key="3">
    <source>
        <dbReference type="ARBA" id="ARBA00022692"/>
    </source>
</evidence>
<keyword evidence="5 7" id="KW-0472">Membrane</keyword>
<name>A0ABW4PNJ7_9ACTN</name>
<evidence type="ECO:0000313" key="11">
    <source>
        <dbReference type="Proteomes" id="UP001597365"/>
    </source>
</evidence>
<evidence type="ECO:0000259" key="8">
    <source>
        <dbReference type="Pfam" id="PF06271"/>
    </source>
</evidence>
<gene>
    <name evidence="10" type="ORF">ACFSJS_19530</name>
</gene>
<dbReference type="Proteomes" id="UP001597365">
    <property type="component" value="Unassembled WGS sequence"/>
</dbReference>
<feature type="compositionally biased region" description="Pro residues" evidence="6">
    <location>
        <begin position="286"/>
        <end position="304"/>
    </location>
</feature>
<dbReference type="InterPro" id="IPR010432">
    <property type="entry name" value="RDD"/>
</dbReference>
<feature type="compositionally biased region" description="Low complexity" evidence="6">
    <location>
        <begin position="251"/>
        <end position="285"/>
    </location>
</feature>
<dbReference type="InterPro" id="IPR051791">
    <property type="entry name" value="Pra-immunoreactive"/>
</dbReference>
<evidence type="ECO:0000256" key="4">
    <source>
        <dbReference type="ARBA" id="ARBA00022989"/>
    </source>
</evidence>
<feature type="compositionally biased region" description="Basic and acidic residues" evidence="6">
    <location>
        <begin position="120"/>
        <end position="142"/>
    </location>
</feature>
<reference evidence="11" key="1">
    <citation type="journal article" date="2019" name="Int. J. Syst. Evol. Microbiol.">
        <title>The Global Catalogue of Microorganisms (GCM) 10K type strain sequencing project: providing services to taxonomists for standard genome sequencing and annotation.</title>
        <authorList>
            <consortium name="The Broad Institute Genomics Platform"/>
            <consortium name="The Broad Institute Genome Sequencing Center for Infectious Disease"/>
            <person name="Wu L."/>
            <person name="Ma J."/>
        </authorList>
    </citation>
    <scope>NUCLEOTIDE SEQUENCE [LARGE SCALE GENOMIC DNA]</scope>
    <source>
        <strain evidence="11">CGMCC 4.7455</strain>
    </source>
</reference>
<keyword evidence="4 7" id="KW-1133">Transmembrane helix</keyword>
<dbReference type="PANTHER" id="PTHR36115:SF4">
    <property type="entry name" value="MEMBRANE PROTEIN"/>
    <property type="match status" value="1"/>
</dbReference>
<evidence type="ECO:0000256" key="6">
    <source>
        <dbReference type="SAM" id="MobiDB-lite"/>
    </source>
</evidence>
<accession>A0ABW4PNJ7</accession>
<feature type="compositionally biased region" description="Low complexity" evidence="6">
    <location>
        <begin position="175"/>
        <end position="197"/>
    </location>
</feature>
<dbReference type="EMBL" id="JBHUFU010000011">
    <property type="protein sequence ID" value="MFD1831818.1"/>
    <property type="molecule type" value="Genomic_DNA"/>
</dbReference>
<feature type="compositionally biased region" description="Pro residues" evidence="6">
    <location>
        <begin position="65"/>
        <end position="78"/>
    </location>
</feature>
<evidence type="ECO:0000256" key="1">
    <source>
        <dbReference type="ARBA" id="ARBA00004651"/>
    </source>
</evidence>
<evidence type="ECO:0000313" key="10">
    <source>
        <dbReference type="EMBL" id="MFD1831818.1"/>
    </source>
</evidence>
<feature type="domain" description="DUF2510" evidence="9">
    <location>
        <begin position="15"/>
        <end position="45"/>
    </location>
</feature>
<feature type="compositionally biased region" description="Pro residues" evidence="6">
    <location>
        <begin position="313"/>
        <end position="324"/>
    </location>
</feature>
<evidence type="ECO:0000256" key="2">
    <source>
        <dbReference type="ARBA" id="ARBA00022475"/>
    </source>
</evidence>
<evidence type="ECO:0000256" key="5">
    <source>
        <dbReference type="ARBA" id="ARBA00023136"/>
    </source>
</evidence>
<proteinExistence type="predicted"/>
<dbReference type="Pfam" id="PF10708">
    <property type="entry name" value="DUF2510"/>
    <property type="match status" value="1"/>
</dbReference>